<dbReference type="PROSITE" id="PS50109">
    <property type="entry name" value="HIS_KIN"/>
    <property type="match status" value="1"/>
</dbReference>
<dbReference type="SUPFAM" id="SSF69012">
    <property type="entry name" value="alpha-ketoacid dehydrogenase kinase, N-terminal domain"/>
    <property type="match status" value="1"/>
</dbReference>
<dbReference type="GO" id="GO:0004740">
    <property type="term" value="F:pyruvate dehydrogenase (acetyl-transferring) kinase activity"/>
    <property type="evidence" value="ECO:0007669"/>
    <property type="project" value="UniProtKB-EC"/>
</dbReference>
<evidence type="ECO:0000313" key="11">
    <source>
        <dbReference type="EMBL" id="KAF4668168.1"/>
    </source>
</evidence>
<evidence type="ECO:0000256" key="8">
    <source>
        <dbReference type="RuleBase" id="RU366032"/>
    </source>
</evidence>
<dbReference type="SUPFAM" id="SSF55874">
    <property type="entry name" value="ATPase domain of HSP90 chaperone/DNA topoisomerase II/histidine kinase"/>
    <property type="match status" value="1"/>
</dbReference>
<dbReference type="Proteomes" id="UP000570595">
    <property type="component" value="Unassembled WGS sequence"/>
</dbReference>
<dbReference type="PRINTS" id="PR00344">
    <property type="entry name" value="BCTRLSENSOR"/>
</dbReference>
<organism evidence="10 13">
    <name type="scientific">Perkinsus olseni</name>
    <name type="common">Perkinsus atlanticus</name>
    <dbReference type="NCBI Taxonomy" id="32597"/>
    <lineage>
        <taxon>Eukaryota</taxon>
        <taxon>Sar</taxon>
        <taxon>Alveolata</taxon>
        <taxon>Perkinsozoa</taxon>
        <taxon>Perkinsea</taxon>
        <taxon>Perkinsida</taxon>
        <taxon>Perkinsidae</taxon>
        <taxon>Perkinsus</taxon>
    </lineage>
</organism>
<evidence type="ECO:0000256" key="2">
    <source>
        <dbReference type="ARBA" id="ARBA00022679"/>
    </source>
</evidence>
<feature type="domain" description="Histidine kinase" evidence="9">
    <location>
        <begin position="320"/>
        <end position="456"/>
    </location>
</feature>
<accession>A0A7J6LLH7</accession>
<evidence type="ECO:0000256" key="5">
    <source>
        <dbReference type="ARBA" id="ARBA00022840"/>
    </source>
</evidence>
<dbReference type="InterPro" id="IPR005467">
    <property type="entry name" value="His_kinase_dom"/>
</dbReference>
<protein>
    <recommendedName>
        <fullName evidence="8">Protein-serine/threonine kinase</fullName>
        <ecNumber evidence="8">2.7.11.-</ecNumber>
    </recommendedName>
</protein>
<comment type="similarity">
    <text evidence="1 8">Belongs to the PDK/BCKDK protein kinase family.</text>
</comment>
<dbReference type="GO" id="GO:0005524">
    <property type="term" value="F:ATP binding"/>
    <property type="evidence" value="ECO:0007669"/>
    <property type="project" value="UniProtKB-UniRule"/>
</dbReference>
<evidence type="ECO:0000313" key="12">
    <source>
        <dbReference type="Proteomes" id="UP000570595"/>
    </source>
</evidence>
<dbReference type="InterPro" id="IPR003594">
    <property type="entry name" value="HATPase_dom"/>
</dbReference>
<dbReference type="GO" id="GO:0005759">
    <property type="term" value="C:mitochondrial matrix"/>
    <property type="evidence" value="ECO:0007669"/>
    <property type="project" value="UniProtKB-SubCell"/>
</dbReference>
<keyword evidence="4 8" id="KW-0418">Kinase</keyword>
<evidence type="ECO:0000256" key="4">
    <source>
        <dbReference type="ARBA" id="ARBA00022777"/>
    </source>
</evidence>
<dbReference type="EC" id="2.7.11.-" evidence="8"/>
<dbReference type="EMBL" id="JABANN010000403">
    <property type="protein sequence ID" value="KAF4660097.1"/>
    <property type="molecule type" value="Genomic_DNA"/>
</dbReference>
<keyword evidence="2 8" id="KW-0808">Transferase</keyword>
<dbReference type="OrthoDB" id="423449at2759"/>
<gene>
    <name evidence="10" type="ORF">FOL46_006336</name>
    <name evidence="11" type="ORF">FOZ61_006970</name>
</gene>
<dbReference type="InterPro" id="IPR039028">
    <property type="entry name" value="BCKD/PDK"/>
</dbReference>
<evidence type="ECO:0000313" key="13">
    <source>
        <dbReference type="Proteomes" id="UP000572268"/>
    </source>
</evidence>
<reference evidence="12 13" key="1">
    <citation type="submission" date="2020-04" db="EMBL/GenBank/DDBJ databases">
        <title>Perkinsus olseni comparative genomics.</title>
        <authorList>
            <person name="Bogema D.R."/>
        </authorList>
    </citation>
    <scope>NUCLEOTIDE SEQUENCE [LARGE SCALE GENOMIC DNA]</scope>
    <source>
        <strain evidence="11">ATCC PRA-179</strain>
        <strain evidence="10">ATCC PRA-31</strain>
    </source>
</reference>
<keyword evidence="3 8" id="KW-0547">Nucleotide-binding</keyword>
<comment type="caution">
    <text evidence="10">The sequence shown here is derived from an EMBL/GenBank/DDBJ whole genome shotgun (WGS) entry which is preliminary data.</text>
</comment>
<evidence type="ECO:0000256" key="6">
    <source>
        <dbReference type="ARBA" id="ARBA00023128"/>
    </source>
</evidence>
<evidence type="ECO:0000313" key="10">
    <source>
        <dbReference type="EMBL" id="KAF4660097.1"/>
    </source>
</evidence>
<name>A0A7J6LLH7_PEROL</name>
<dbReference type="InterPro" id="IPR036784">
    <property type="entry name" value="AK/P_DHK_N_sf"/>
</dbReference>
<sequence>MLNPTLLQPTLEVAATRTSSAAAATVVSRSSIASGTQQATGPYCVISKPCVLGLIAKEAQVPLPRYTLESLLALQQFSRNERTAHLLHNLKQGVAICGYELQCYPFGFASQPSVKHVVDNYLQDFQDISELQESMGDNIVWSPEVKAVMSGIFTRHKGTMIDIARGVLEFQEGLRSQYDARCTLLHTREAVPAITHIERKLDDFFSTRISCRLMISHILALNETDDKCTSDKEVSPQGSGGGRDVNGMHMLNEKPRMVGALTTNTMPVLVLQQAYEAAKYMCRRDYHGLAPDLVVNGMSLEEYLTVAPPQRSFAYVAQHLFYIFLEILKNAMRATVEKSLFDSGGDYERCREAGLPPVTVTLPDLSSMWDFERTIKIADKGYGMKREILKRASSYFYSSANQKPDGTQELPDFDSRAPLAGFGFGLPISKVMARYFNGDLEINSIPGAGTDVYIYL</sequence>
<evidence type="ECO:0000259" key="9">
    <source>
        <dbReference type="PROSITE" id="PS50109"/>
    </source>
</evidence>
<dbReference type="Gene3D" id="3.30.565.10">
    <property type="entry name" value="Histidine kinase-like ATPase, C-terminal domain"/>
    <property type="match status" value="1"/>
</dbReference>
<proteinExistence type="inferred from homology"/>
<dbReference type="GO" id="GO:0010906">
    <property type="term" value="P:regulation of glucose metabolic process"/>
    <property type="evidence" value="ECO:0007669"/>
    <property type="project" value="TreeGrafter"/>
</dbReference>
<evidence type="ECO:0000256" key="1">
    <source>
        <dbReference type="ARBA" id="ARBA00006155"/>
    </source>
</evidence>
<dbReference type="Pfam" id="PF02518">
    <property type="entry name" value="HATPase_c"/>
    <property type="match status" value="1"/>
</dbReference>
<evidence type="ECO:0000256" key="7">
    <source>
        <dbReference type="ARBA" id="ARBA00048201"/>
    </source>
</evidence>
<dbReference type="Proteomes" id="UP000572268">
    <property type="component" value="Unassembled WGS sequence"/>
</dbReference>
<dbReference type="Pfam" id="PF10436">
    <property type="entry name" value="BCDHK_Adom3"/>
    <property type="match status" value="1"/>
</dbReference>
<dbReference type="AlphaFoldDB" id="A0A7J6LLH7"/>
<dbReference type="PANTHER" id="PTHR11947">
    <property type="entry name" value="PYRUVATE DEHYDROGENASE KINASE"/>
    <property type="match status" value="1"/>
</dbReference>
<comment type="subcellular location">
    <subcellularLocation>
        <location evidence="8">Mitochondrion matrix</location>
    </subcellularLocation>
</comment>
<keyword evidence="5 8" id="KW-0067">ATP-binding</keyword>
<dbReference type="InterPro" id="IPR004358">
    <property type="entry name" value="Sig_transdc_His_kin-like_C"/>
</dbReference>
<keyword evidence="6 8" id="KW-0496">Mitochondrion</keyword>
<comment type="catalytic activity">
    <reaction evidence="7">
        <text>L-seryl-[pyruvate dehydrogenase E1 alpha subunit] + ATP = O-phospho-L-seryl-[pyruvate dehydrogenase E1 alpha subunit] + ADP + H(+)</text>
        <dbReference type="Rhea" id="RHEA:23052"/>
        <dbReference type="Rhea" id="RHEA-COMP:13689"/>
        <dbReference type="Rhea" id="RHEA-COMP:13690"/>
        <dbReference type="ChEBI" id="CHEBI:15378"/>
        <dbReference type="ChEBI" id="CHEBI:29999"/>
        <dbReference type="ChEBI" id="CHEBI:30616"/>
        <dbReference type="ChEBI" id="CHEBI:83421"/>
        <dbReference type="ChEBI" id="CHEBI:456216"/>
        <dbReference type="EC" id="2.7.11.2"/>
    </reaction>
</comment>
<dbReference type="PANTHER" id="PTHR11947:SF3">
    <property type="entry name" value="[PYRUVATE DEHYDROGENASE (ACETYL-TRANSFERRING)] KINASE, MITOCHONDRIAL"/>
    <property type="match status" value="1"/>
</dbReference>
<dbReference type="Gene3D" id="1.20.140.20">
    <property type="entry name" value="Alpha-ketoacid/pyruvate dehydrogenase kinase, N-terminal domain"/>
    <property type="match status" value="1"/>
</dbReference>
<dbReference type="EMBL" id="JABAHT010000041">
    <property type="protein sequence ID" value="KAF4668168.1"/>
    <property type="molecule type" value="Genomic_DNA"/>
</dbReference>
<dbReference type="InterPro" id="IPR036890">
    <property type="entry name" value="HATPase_C_sf"/>
</dbReference>
<dbReference type="InterPro" id="IPR018955">
    <property type="entry name" value="BCDHK/PDK_N"/>
</dbReference>
<evidence type="ECO:0000256" key="3">
    <source>
        <dbReference type="ARBA" id="ARBA00022741"/>
    </source>
</evidence>